<accession>A0A1H3ZGH4</accession>
<evidence type="ECO:0000313" key="1">
    <source>
        <dbReference type="EMBL" id="SEA22853.1"/>
    </source>
</evidence>
<keyword evidence="2" id="KW-1185">Reference proteome</keyword>
<reference evidence="1 2" key="1">
    <citation type="submission" date="2016-10" db="EMBL/GenBank/DDBJ databases">
        <authorList>
            <person name="de Groot N.N."/>
        </authorList>
    </citation>
    <scope>NUCLEOTIDE SEQUENCE [LARGE SCALE GENOMIC DNA]</scope>
    <source>
        <strain evidence="1 2">ATCC 29281</strain>
    </source>
</reference>
<evidence type="ECO:0000313" key="2">
    <source>
        <dbReference type="Proteomes" id="UP000187280"/>
    </source>
</evidence>
<sequence>MNTLSKIKYQIIFISEEKKVWKTVKDYGSITAQAFFLLSDYMWCHALQ</sequence>
<organism evidence="1 2">
    <name type="scientific">Lonsdalea quercina</name>
    <dbReference type="NCBI Taxonomy" id="71657"/>
    <lineage>
        <taxon>Bacteria</taxon>
        <taxon>Pseudomonadati</taxon>
        <taxon>Pseudomonadota</taxon>
        <taxon>Gammaproteobacteria</taxon>
        <taxon>Enterobacterales</taxon>
        <taxon>Pectobacteriaceae</taxon>
        <taxon>Lonsdalea</taxon>
    </lineage>
</organism>
<dbReference type="AlphaFoldDB" id="A0A1H3ZGH4"/>
<gene>
    <name evidence="1" type="ORF">SAMN02982996_01179</name>
</gene>
<dbReference type="Proteomes" id="UP000187280">
    <property type="component" value="Unassembled WGS sequence"/>
</dbReference>
<dbReference type="EMBL" id="FNQS01000003">
    <property type="protein sequence ID" value="SEA22853.1"/>
    <property type="molecule type" value="Genomic_DNA"/>
</dbReference>
<protein>
    <submittedName>
        <fullName evidence="1">Uncharacterized protein</fullName>
    </submittedName>
</protein>
<name>A0A1H3ZGH4_9GAMM</name>
<proteinExistence type="predicted"/>